<dbReference type="AlphaFoldDB" id="A0A9W6GV37"/>
<sequence length="84" mass="9685">MLSPQKGPHMTNKAECESVIRHLSHEWAAQAGVNVGVDHASFSAFESWLSGKGYSHYLSFRSVRGSREDAEQWFDEEMKQTWRR</sequence>
<name>A0A9W6GV37_9HYPH</name>
<reference evidence="1" key="1">
    <citation type="journal article" date="2023" name="Int. J. Syst. Evol. Microbiol.">
        <title>Methylocystis iwaonis sp. nov., a type II methane-oxidizing bacterium from surface soil of a rice paddy field in Japan, and emended description of the genus Methylocystis (ex Whittenbury et al. 1970) Bowman et al. 1993.</title>
        <authorList>
            <person name="Kaise H."/>
            <person name="Sawadogo J.B."/>
            <person name="Alam M.S."/>
            <person name="Ueno C."/>
            <person name="Dianou D."/>
            <person name="Shinjo R."/>
            <person name="Asakawa S."/>
        </authorList>
    </citation>
    <scope>NUCLEOTIDE SEQUENCE</scope>
    <source>
        <strain evidence="1">LMG27198</strain>
    </source>
</reference>
<evidence type="ECO:0000313" key="1">
    <source>
        <dbReference type="EMBL" id="GLI93587.1"/>
    </source>
</evidence>
<keyword evidence="2" id="KW-1185">Reference proteome</keyword>
<dbReference type="Proteomes" id="UP001144323">
    <property type="component" value="Unassembled WGS sequence"/>
</dbReference>
<accession>A0A9W6GV37</accession>
<evidence type="ECO:0000313" key="2">
    <source>
        <dbReference type="Proteomes" id="UP001144323"/>
    </source>
</evidence>
<dbReference type="EMBL" id="BSEC01000001">
    <property type="protein sequence ID" value="GLI93587.1"/>
    <property type="molecule type" value="Genomic_DNA"/>
</dbReference>
<comment type="caution">
    <text evidence="1">The sequence shown here is derived from an EMBL/GenBank/DDBJ whole genome shotgun (WGS) entry which is preliminary data.</text>
</comment>
<protein>
    <submittedName>
        <fullName evidence="1">Uncharacterized protein</fullName>
    </submittedName>
</protein>
<proteinExistence type="predicted"/>
<organism evidence="1 2">
    <name type="scientific">Methylocystis echinoides</name>
    <dbReference type="NCBI Taxonomy" id="29468"/>
    <lineage>
        <taxon>Bacteria</taxon>
        <taxon>Pseudomonadati</taxon>
        <taxon>Pseudomonadota</taxon>
        <taxon>Alphaproteobacteria</taxon>
        <taxon>Hyphomicrobiales</taxon>
        <taxon>Methylocystaceae</taxon>
        <taxon>Methylocystis</taxon>
    </lineage>
</organism>
<gene>
    <name evidence="1" type="ORF">LMG27198_25790</name>
</gene>